<gene>
    <name evidence="2" type="ORF">TTRE_0000137501</name>
</gene>
<dbReference type="Proteomes" id="UP000030665">
    <property type="component" value="Unassembled WGS sequence"/>
</dbReference>
<dbReference type="GO" id="GO:0005737">
    <property type="term" value="C:cytoplasm"/>
    <property type="evidence" value="ECO:0007669"/>
    <property type="project" value="TreeGrafter"/>
</dbReference>
<evidence type="ECO:0000313" key="2">
    <source>
        <dbReference type="EMBL" id="CDW53112.1"/>
    </source>
</evidence>
<dbReference type="STRING" id="36087.A0A077YYF0"/>
<dbReference type="EMBL" id="HG805841">
    <property type="protein sequence ID" value="CDW53112.1"/>
    <property type="molecule type" value="Genomic_DNA"/>
</dbReference>
<evidence type="ECO:0000256" key="1">
    <source>
        <dbReference type="SAM" id="MobiDB-lite"/>
    </source>
</evidence>
<feature type="region of interest" description="Disordered" evidence="1">
    <location>
        <begin position="206"/>
        <end position="297"/>
    </location>
</feature>
<feature type="compositionally biased region" description="Low complexity" evidence="1">
    <location>
        <begin position="222"/>
        <end position="265"/>
    </location>
</feature>
<organism evidence="2 3">
    <name type="scientific">Trichuris trichiura</name>
    <name type="common">Whipworm</name>
    <name type="synonym">Trichocephalus trichiurus</name>
    <dbReference type="NCBI Taxonomy" id="36087"/>
    <lineage>
        <taxon>Eukaryota</taxon>
        <taxon>Metazoa</taxon>
        <taxon>Ecdysozoa</taxon>
        <taxon>Nematoda</taxon>
        <taxon>Enoplea</taxon>
        <taxon>Dorylaimia</taxon>
        <taxon>Trichinellida</taxon>
        <taxon>Trichuridae</taxon>
        <taxon>Trichuris</taxon>
    </lineage>
</organism>
<dbReference type="GO" id="GO:0048011">
    <property type="term" value="P:neurotrophin TRK receptor signaling pathway"/>
    <property type="evidence" value="ECO:0007669"/>
    <property type="project" value="InterPro"/>
</dbReference>
<dbReference type="PANTHER" id="PTHR21844">
    <property type="entry name" value="AKT1 SUBSTRATE 1 PROTEIN"/>
    <property type="match status" value="1"/>
</dbReference>
<dbReference type="AlphaFoldDB" id="A0A077YYF0"/>
<accession>A0A077YYF0</accession>
<evidence type="ECO:0000313" key="3">
    <source>
        <dbReference type="Proteomes" id="UP000030665"/>
    </source>
</evidence>
<name>A0A077YYF0_TRITR</name>
<reference evidence="2" key="2">
    <citation type="submission" date="2014-03" db="EMBL/GenBank/DDBJ databases">
        <title>The whipworm genome and dual-species transcriptomics of an intimate host-pathogen interaction.</title>
        <authorList>
            <person name="Foth B.J."/>
            <person name="Tsai I.J."/>
            <person name="Reid A.J."/>
            <person name="Bancroft A.J."/>
            <person name="Nichol S."/>
            <person name="Tracey A."/>
            <person name="Holroyd N."/>
            <person name="Cotton J.A."/>
            <person name="Stanley E.J."/>
            <person name="Zarowiecki M."/>
            <person name="Liu J.Z."/>
            <person name="Huckvale T."/>
            <person name="Cooper P.J."/>
            <person name="Grencis R.K."/>
            <person name="Berriman M."/>
        </authorList>
    </citation>
    <scope>NUCLEOTIDE SEQUENCE [LARGE SCALE GENOMIC DNA]</scope>
</reference>
<dbReference type="PANTHER" id="PTHR21844:SF2">
    <property type="entry name" value="PROLINE-RICH AKT1 SUBSTRATE 1"/>
    <property type="match status" value="1"/>
</dbReference>
<sequence length="445" mass="48850">MLFVCPCLNVSVEAILDRPYEETLVDIEYRSGDNENERRFARLVVRSGTAPSAARLPGFISTERLGSWILCRCQLCGTGCYAFSIDHPNELLVGTEMLHDESAIAALQQSPNYSEIYKVLLPPVSAEQQSLGSSFLDDYSFVTNGNSSVTYVHNVASNYLTRERDEMEERIRRFIDEENVRFDEKRVRAKSERALLLQYLAAVGTNTSAAEKRDEGEEEYSDSAISPSPLSLSSTGPSPMSRKAPKAGANNNESAGNDSSNSSGAVQTDSDLYADGTRTKPKRVRHSGGTGKAPKLVSQVDDSQGILFLMDDCDIISAEPQISFDDDGDIDGASTTSEDAMNDRGSLYQTNALNGSSVNGYSSYSPSRGCKALGTSLPVTIPGVTCRTRSLEGSDTDDERSMYHLAASIRMLALTIQEADDPERLFGERPRRRYRRHNRGYENGI</sequence>
<keyword evidence="3" id="KW-1185">Reference proteome</keyword>
<reference evidence="2" key="1">
    <citation type="submission" date="2014-01" db="EMBL/GenBank/DDBJ databases">
        <authorList>
            <person name="Aslett M."/>
        </authorList>
    </citation>
    <scope>NUCLEOTIDE SEQUENCE</scope>
</reference>
<proteinExistence type="predicted"/>
<protein>
    <submittedName>
        <fullName evidence="2">Uncharacterized protein</fullName>
    </submittedName>
</protein>
<dbReference type="OrthoDB" id="5830785at2759"/>
<dbReference type="InterPro" id="IPR026682">
    <property type="entry name" value="AKT1S1"/>
</dbReference>
<dbReference type="GO" id="GO:0032007">
    <property type="term" value="P:negative regulation of TOR signaling"/>
    <property type="evidence" value="ECO:0007669"/>
    <property type="project" value="InterPro"/>
</dbReference>